<sequence>MPSTPSPSAAARLGASGAPPRPASRSALAAGLRLLVLALVLAAAQIGALGHYIGHFADVLADISHVQDHPDDEDQADGVCAECLALVGIDLPLDDGGGRAVLAAGRLTPPDHRVPPPLRAAALPPRCRAPPALA</sequence>
<dbReference type="OrthoDB" id="9182910at2"/>
<name>A0A4S4B0G2_9RHOO</name>
<proteinExistence type="predicted"/>
<evidence type="ECO:0008006" key="4">
    <source>
        <dbReference type="Google" id="ProtNLM"/>
    </source>
</evidence>
<keyword evidence="3" id="KW-1185">Reference proteome</keyword>
<dbReference type="RefSeq" id="WP_136383006.1">
    <property type="nucleotide sequence ID" value="NZ_SSOD01000001.1"/>
</dbReference>
<gene>
    <name evidence="2" type="ORF">E6O51_00465</name>
</gene>
<feature type="region of interest" description="Disordered" evidence="1">
    <location>
        <begin position="1"/>
        <end position="22"/>
    </location>
</feature>
<dbReference type="EMBL" id="SSOD01000001">
    <property type="protein sequence ID" value="THF65114.1"/>
    <property type="molecule type" value="Genomic_DNA"/>
</dbReference>
<comment type="caution">
    <text evidence="2">The sequence shown here is derived from an EMBL/GenBank/DDBJ whole genome shotgun (WGS) entry which is preliminary data.</text>
</comment>
<protein>
    <recommendedName>
        <fullName evidence="4">DUF2946 domain-containing protein</fullName>
    </recommendedName>
</protein>
<reference evidence="2 3" key="1">
    <citation type="submission" date="2019-04" db="EMBL/GenBank/DDBJ databases">
        <title>Azoarcus rhizosphaerae sp. nov. isolated from rhizosphere of Ficus religiosa.</title>
        <authorList>
            <person name="Lin S.-Y."/>
            <person name="Hameed A."/>
            <person name="Hsu Y.-H."/>
            <person name="Young C.-C."/>
        </authorList>
    </citation>
    <scope>NUCLEOTIDE SEQUENCE [LARGE SCALE GENOMIC DNA]</scope>
    <source>
        <strain evidence="2 3">CC-YHH848</strain>
    </source>
</reference>
<evidence type="ECO:0000313" key="2">
    <source>
        <dbReference type="EMBL" id="THF65114.1"/>
    </source>
</evidence>
<accession>A0A4S4B0G2</accession>
<dbReference type="Proteomes" id="UP000307956">
    <property type="component" value="Unassembled WGS sequence"/>
</dbReference>
<evidence type="ECO:0000256" key="1">
    <source>
        <dbReference type="SAM" id="MobiDB-lite"/>
    </source>
</evidence>
<organism evidence="2 3">
    <name type="scientific">Pseudothauera rhizosphaerae</name>
    <dbReference type="NCBI Taxonomy" id="2565932"/>
    <lineage>
        <taxon>Bacteria</taxon>
        <taxon>Pseudomonadati</taxon>
        <taxon>Pseudomonadota</taxon>
        <taxon>Betaproteobacteria</taxon>
        <taxon>Rhodocyclales</taxon>
        <taxon>Zoogloeaceae</taxon>
        <taxon>Pseudothauera</taxon>
    </lineage>
</organism>
<dbReference type="AlphaFoldDB" id="A0A4S4B0G2"/>
<evidence type="ECO:0000313" key="3">
    <source>
        <dbReference type="Proteomes" id="UP000307956"/>
    </source>
</evidence>